<name>A0A2Z4HF68_9MONO</name>
<accession>A0A2Z4HF68</accession>
<dbReference type="EMBL" id="MH430652">
    <property type="protein sequence ID" value="AWW13457.1"/>
    <property type="molecule type" value="Viral_cRNA"/>
</dbReference>
<organism evidence="2">
    <name type="scientific">Aedes anphevirus</name>
    <dbReference type="NCBI Taxonomy" id="2230910"/>
    <lineage>
        <taxon>Viruses</taxon>
        <taxon>Riboviria</taxon>
        <taxon>Orthornavirae</taxon>
        <taxon>Negarnaviricota</taxon>
        <taxon>Haploviricotina</taxon>
        <taxon>Monjiviricetes</taxon>
        <taxon>Mononegavirales</taxon>
        <taxon>Xinmoviridae</taxon>
        <taxon>Gylbovirus</taxon>
        <taxon>Gylbovirus aagae</taxon>
    </lineage>
</organism>
<protein>
    <submittedName>
        <fullName evidence="2">Putative TMD protein</fullName>
    </submittedName>
</protein>
<reference evidence="2" key="1">
    <citation type="journal article" date="2018" name="J. Virol.">
        <title>Aedes anphevirus (AeAV): an insect-specific virus distributed worldwide in Aedes aegypti mosquitoes that has complex interplays with Wolbachia and dengue virus infection in cells.</title>
        <authorList>
            <person name="Parry R.H."/>
            <person name="Asgari S."/>
        </authorList>
    </citation>
    <scope>NUCLEOTIDE SEQUENCE</scope>
    <source>
        <strain evidence="2">Jinjang</strain>
    </source>
</reference>
<evidence type="ECO:0000256" key="1">
    <source>
        <dbReference type="SAM" id="Phobius"/>
    </source>
</evidence>
<sequence length="42" mass="5350">MHLYIDIFRRLYILCSSIFIAVRLFSFIYIWLIYSVYWFFCL</sequence>
<keyword evidence="1" id="KW-0812">Transmembrane</keyword>
<keyword evidence="1" id="KW-0472">Membrane</keyword>
<feature type="transmembrane region" description="Helical" evidence="1">
    <location>
        <begin position="12"/>
        <end position="40"/>
    </location>
</feature>
<proteinExistence type="predicted"/>
<evidence type="ECO:0000313" key="2">
    <source>
        <dbReference type="EMBL" id="AWW13457.1"/>
    </source>
</evidence>
<keyword evidence="1" id="KW-1133">Transmembrane helix</keyword>